<name>A0ABZ2V9Q2_9RHOB</name>
<geneLocation type="plasmid" evidence="1 2">
    <name>pBS5-3-1</name>
</geneLocation>
<evidence type="ECO:0000313" key="1">
    <source>
        <dbReference type="EMBL" id="WZC51058.1"/>
    </source>
</evidence>
<gene>
    <name evidence="1" type="ORF">AABB29_20055</name>
</gene>
<proteinExistence type="predicted"/>
<dbReference type="Proteomes" id="UP001440612">
    <property type="component" value="Plasmid pBS5-3-1"/>
</dbReference>
<sequence length="50" mass="6066">MGRKQRLYAEPIQRILDRKTRSVVGWLYLWNTGEKVPMWKDGKQLDVIYE</sequence>
<keyword evidence="2" id="KW-1185">Reference proteome</keyword>
<reference evidence="2" key="1">
    <citation type="submission" date="2024-04" db="EMBL/GenBank/DDBJ databases">
        <title>Phylogenomic analyses of a clade within the roseobacter group suggest taxonomic reassignments of species of the genera Aestuariivita, Citreicella, Loktanella, Nautella, Pelagibaca, Ruegeria, Thalassobius, Thiobacimonas and Tropicibacter, and the proposal o.</title>
        <authorList>
            <person name="Jeon C.O."/>
        </authorList>
    </citation>
    <scope>NUCLEOTIDE SEQUENCE [LARGE SCALE GENOMIC DNA]</scope>
    <source>
        <strain evidence="2">BS5-3</strain>
        <plasmid evidence="2">pBS5-3-1</plasmid>
    </source>
</reference>
<evidence type="ECO:0008006" key="3">
    <source>
        <dbReference type="Google" id="ProtNLM"/>
    </source>
</evidence>
<dbReference type="EMBL" id="CP150952">
    <property type="protein sequence ID" value="WZC51058.1"/>
    <property type="molecule type" value="Genomic_DNA"/>
</dbReference>
<keyword evidence="1" id="KW-0614">Plasmid</keyword>
<protein>
    <recommendedName>
        <fullName evidence="3">Gamma-glutamylcyclotransferase AIG2-like domain-containing protein</fullName>
    </recommendedName>
</protein>
<evidence type="ECO:0000313" key="2">
    <source>
        <dbReference type="Proteomes" id="UP001440612"/>
    </source>
</evidence>
<organism evidence="1 2">
    <name type="scientific">Yoonia phaeophyticola</name>
    <dbReference type="NCBI Taxonomy" id="3137369"/>
    <lineage>
        <taxon>Bacteria</taxon>
        <taxon>Pseudomonadati</taxon>
        <taxon>Pseudomonadota</taxon>
        <taxon>Alphaproteobacteria</taxon>
        <taxon>Rhodobacterales</taxon>
        <taxon>Paracoccaceae</taxon>
        <taxon>Yoonia</taxon>
    </lineage>
</organism>
<accession>A0ABZ2V9Q2</accession>
<dbReference type="RefSeq" id="WP_341369154.1">
    <property type="nucleotide sequence ID" value="NZ_CP150952.2"/>
</dbReference>